<protein>
    <submittedName>
        <fullName evidence="4">GNAT family N-acetyltransferase</fullName>
    </submittedName>
</protein>
<dbReference type="PANTHER" id="PTHR43877">
    <property type="entry name" value="AMINOALKYLPHOSPHONATE N-ACETYLTRANSFERASE-RELATED-RELATED"/>
    <property type="match status" value="1"/>
</dbReference>
<name>A0A975MNH7_9GAMM</name>
<proteinExistence type="predicted"/>
<reference evidence="4" key="1">
    <citation type="submission" date="2021-04" db="EMBL/GenBank/DDBJ databases">
        <title>Draft genome sequence data of methanotrophic Methylovulum sp. strain S1L and Methylomonas sp. strain S2AM isolated from boreal lake water columns.</title>
        <authorList>
            <person name="Rissanen A.J."/>
            <person name="Mangayil R."/>
            <person name="Svenning M.M."/>
            <person name="Khanongnuch R."/>
        </authorList>
    </citation>
    <scope>NUCLEOTIDE SEQUENCE</scope>
    <source>
        <strain evidence="4">S2AM</strain>
    </source>
</reference>
<feature type="domain" description="N-acetyltransferase" evidence="3">
    <location>
        <begin position="3"/>
        <end position="161"/>
    </location>
</feature>
<dbReference type="InterPro" id="IPR000182">
    <property type="entry name" value="GNAT_dom"/>
</dbReference>
<dbReference type="Gene3D" id="3.40.630.30">
    <property type="match status" value="1"/>
</dbReference>
<dbReference type="PANTHER" id="PTHR43877:SF2">
    <property type="entry name" value="AMINOALKYLPHOSPHONATE N-ACETYLTRANSFERASE-RELATED"/>
    <property type="match status" value="1"/>
</dbReference>
<evidence type="ECO:0000256" key="2">
    <source>
        <dbReference type="ARBA" id="ARBA00023315"/>
    </source>
</evidence>
<keyword evidence="2" id="KW-0012">Acyltransferase</keyword>
<dbReference type="EMBL" id="CP073754">
    <property type="protein sequence ID" value="QWF70904.1"/>
    <property type="molecule type" value="Genomic_DNA"/>
</dbReference>
<dbReference type="CDD" id="cd04301">
    <property type="entry name" value="NAT_SF"/>
    <property type="match status" value="1"/>
</dbReference>
<dbReference type="GO" id="GO:0016747">
    <property type="term" value="F:acyltransferase activity, transferring groups other than amino-acyl groups"/>
    <property type="evidence" value="ECO:0007669"/>
    <property type="project" value="InterPro"/>
</dbReference>
<dbReference type="KEGG" id="mpad:KEF85_16615"/>
<accession>A0A975MNH7</accession>
<keyword evidence="5" id="KW-1185">Reference proteome</keyword>
<keyword evidence="1" id="KW-0808">Transferase</keyword>
<dbReference type="PROSITE" id="PS51186">
    <property type="entry name" value="GNAT"/>
    <property type="match status" value="1"/>
</dbReference>
<dbReference type="AlphaFoldDB" id="A0A975MNH7"/>
<evidence type="ECO:0000313" key="5">
    <source>
        <dbReference type="Proteomes" id="UP000676649"/>
    </source>
</evidence>
<dbReference type="RefSeq" id="WP_215582403.1">
    <property type="nucleotide sequence ID" value="NZ_CP073754.1"/>
</dbReference>
<dbReference type="Pfam" id="PF13508">
    <property type="entry name" value="Acetyltransf_7"/>
    <property type="match status" value="1"/>
</dbReference>
<dbReference type="InterPro" id="IPR016181">
    <property type="entry name" value="Acyl_CoA_acyltransferase"/>
</dbReference>
<sequence length="173" mass="19242">MQLVFSEAEASNAEALVRLINCAYRGETSRLGWTTEADLLSGSRTDLTDILDLLGAPDSIILTGRCRQELLACVHLQKTGQQVQFSMLAVAPGRQNQGIGKQLLAAAETKAQQRWAITEFAMWVIDHRPELLSFYQRRGYQLTGDSRTFPVNAALWQAKVSGLRLELLVKKLP</sequence>
<dbReference type="InterPro" id="IPR050832">
    <property type="entry name" value="Bact_Acetyltransf"/>
</dbReference>
<evidence type="ECO:0000313" key="4">
    <source>
        <dbReference type="EMBL" id="QWF70904.1"/>
    </source>
</evidence>
<evidence type="ECO:0000256" key="1">
    <source>
        <dbReference type="ARBA" id="ARBA00022679"/>
    </source>
</evidence>
<dbReference type="Proteomes" id="UP000676649">
    <property type="component" value="Chromosome"/>
</dbReference>
<evidence type="ECO:0000259" key="3">
    <source>
        <dbReference type="PROSITE" id="PS51186"/>
    </source>
</evidence>
<dbReference type="SUPFAM" id="SSF55729">
    <property type="entry name" value="Acyl-CoA N-acyltransferases (Nat)"/>
    <property type="match status" value="1"/>
</dbReference>
<gene>
    <name evidence="4" type="ORF">KEF85_16615</name>
</gene>
<organism evidence="4 5">
    <name type="scientific">Methylomonas paludis</name>
    <dbReference type="NCBI Taxonomy" id="1173101"/>
    <lineage>
        <taxon>Bacteria</taxon>
        <taxon>Pseudomonadati</taxon>
        <taxon>Pseudomonadota</taxon>
        <taxon>Gammaproteobacteria</taxon>
        <taxon>Methylococcales</taxon>
        <taxon>Methylococcaceae</taxon>
        <taxon>Methylomonas</taxon>
    </lineage>
</organism>